<comment type="caution">
    <text evidence="3">The sequence shown here is derived from an EMBL/GenBank/DDBJ whole genome shotgun (WGS) entry which is preliminary data.</text>
</comment>
<name>A0A1X2HY07_9FUNG</name>
<dbReference type="CDD" id="cd22910">
    <property type="entry name" value="HFD_H2B"/>
    <property type="match status" value="1"/>
</dbReference>
<evidence type="ECO:0000256" key="1">
    <source>
        <dbReference type="ARBA" id="ARBA00006846"/>
    </source>
</evidence>
<sequence>MNPNNQEASAVNVNTITTRKRSSKVARRVSFDRYLRIIQRQIHPACKISADSLRALNSMVGSLFKRIASEAGELAKKEKRPTLMPRDVEFACRLVLPMELQIQARAAGDKAVEKYQDTLQHERVQREHAQRQ</sequence>
<dbReference type="EMBL" id="MCGE01000046">
    <property type="protein sequence ID" value="ORZ05059.1"/>
    <property type="molecule type" value="Genomic_DNA"/>
</dbReference>
<evidence type="ECO:0000313" key="4">
    <source>
        <dbReference type="Proteomes" id="UP000193560"/>
    </source>
</evidence>
<evidence type="ECO:0000313" key="3">
    <source>
        <dbReference type="EMBL" id="ORZ05059.1"/>
    </source>
</evidence>
<dbReference type="SMART" id="SM00427">
    <property type="entry name" value="H2B"/>
    <property type="match status" value="1"/>
</dbReference>
<dbReference type="InterPro" id="IPR007125">
    <property type="entry name" value="H2A/H2B/H3"/>
</dbReference>
<dbReference type="GO" id="GO:0000786">
    <property type="term" value="C:nucleosome"/>
    <property type="evidence" value="ECO:0007669"/>
    <property type="project" value="InterPro"/>
</dbReference>
<gene>
    <name evidence="3" type="ORF">BCR42DRAFT_384799</name>
</gene>
<dbReference type="Pfam" id="PF00125">
    <property type="entry name" value="Histone"/>
    <property type="match status" value="1"/>
</dbReference>
<dbReference type="OrthoDB" id="9448092at2759"/>
<organism evidence="3 4">
    <name type="scientific">Absidia repens</name>
    <dbReference type="NCBI Taxonomy" id="90262"/>
    <lineage>
        <taxon>Eukaryota</taxon>
        <taxon>Fungi</taxon>
        <taxon>Fungi incertae sedis</taxon>
        <taxon>Mucoromycota</taxon>
        <taxon>Mucoromycotina</taxon>
        <taxon>Mucoromycetes</taxon>
        <taxon>Mucorales</taxon>
        <taxon>Cunninghamellaceae</taxon>
        <taxon>Absidia</taxon>
    </lineage>
</organism>
<evidence type="ECO:0000259" key="2">
    <source>
        <dbReference type="Pfam" id="PF00125"/>
    </source>
</evidence>
<dbReference type="STRING" id="90262.A0A1X2HY07"/>
<comment type="similarity">
    <text evidence="1">Belongs to the histone H2B family.</text>
</comment>
<dbReference type="GO" id="GO:0046982">
    <property type="term" value="F:protein heterodimerization activity"/>
    <property type="evidence" value="ECO:0007669"/>
    <property type="project" value="InterPro"/>
</dbReference>
<dbReference type="PRINTS" id="PR00621">
    <property type="entry name" value="HISTONEH2B"/>
</dbReference>
<dbReference type="GO" id="GO:0030527">
    <property type="term" value="F:structural constituent of chromatin"/>
    <property type="evidence" value="ECO:0007669"/>
    <property type="project" value="InterPro"/>
</dbReference>
<protein>
    <submittedName>
        <fullName evidence="3">Histone-fold-containing protein</fullName>
    </submittedName>
</protein>
<proteinExistence type="inferred from homology"/>
<dbReference type="SUPFAM" id="SSF47113">
    <property type="entry name" value="Histone-fold"/>
    <property type="match status" value="1"/>
</dbReference>
<dbReference type="InterPro" id="IPR000558">
    <property type="entry name" value="Histone_H2B"/>
</dbReference>
<dbReference type="Gene3D" id="1.10.20.10">
    <property type="entry name" value="Histone, subunit A"/>
    <property type="match status" value="1"/>
</dbReference>
<dbReference type="InterPro" id="IPR009072">
    <property type="entry name" value="Histone-fold"/>
</dbReference>
<keyword evidence="4" id="KW-1185">Reference proteome</keyword>
<dbReference type="PANTHER" id="PTHR23428">
    <property type="entry name" value="HISTONE H2B"/>
    <property type="match status" value="1"/>
</dbReference>
<dbReference type="GO" id="GO:0003677">
    <property type="term" value="F:DNA binding"/>
    <property type="evidence" value="ECO:0007669"/>
    <property type="project" value="InterPro"/>
</dbReference>
<reference evidence="3 4" key="1">
    <citation type="submission" date="2016-07" db="EMBL/GenBank/DDBJ databases">
        <title>Pervasive Adenine N6-methylation of Active Genes in Fungi.</title>
        <authorList>
            <consortium name="DOE Joint Genome Institute"/>
            <person name="Mondo S.J."/>
            <person name="Dannebaum R.O."/>
            <person name="Kuo R.C."/>
            <person name="Labutti K."/>
            <person name="Haridas S."/>
            <person name="Kuo A."/>
            <person name="Salamov A."/>
            <person name="Ahrendt S.R."/>
            <person name="Lipzen A."/>
            <person name="Sullivan W."/>
            <person name="Andreopoulos W.B."/>
            <person name="Clum A."/>
            <person name="Lindquist E."/>
            <person name="Daum C."/>
            <person name="Ramamoorthy G.K."/>
            <person name="Gryganskyi A."/>
            <person name="Culley D."/>
            <person name="Magnuson J.K."/>
            <person name="James T.Y."/>
            <person name="O'Malley M.A."/>
            <person name="Stajich J.E."/>
            <person name="Spatafora J.W."/>
            <person name="Visel A."/>
            <person name="Grigoriev I.V."/>
        </authorList>
    </citation>
    <scope>NUCLEOTIDE SEQUENCE [LARGE SCALE GENOMIC DNA]</scope>
    <source>
        <strain evidence="3 4">NRRL 1336</strain>
    </source>
</reference>
<dbReference type="Proteomes" id="UP000193560">
    <property type="component" value="Unassembled WGS sequence"/>
</dbReference>
<feature type="domain" description="Core Histone H2A/H2B/H3" evidence="2">
    <location>
        <begin position="18"/>
        <end position="94"/>
    </location>
</feature>
<dbReference type="AlphaFoldDB" id="A0A1X2HY07"/>
<accession>A0A1X2HY07</accession>